<evidence type="ECO:0000313" key="3">
    <source>
        <dbReference type="Proteomes" id="UP001057868"/>
    </source>
</evidence>
<feature type="transmembrane region" description="Helical" evidence="1">
    <location>
        <begin position="70"/>
        <end position="92"/>
    </location>
</feature>
<comment type="caution">
    <text evidence="2">The sequence shown here is derived from an EMBL/GenBank/DDBJ whole genome shotgun (WGS) entry which is preliminary data.</text>
</comment>
<keyword evidence="1" id="KW-0472">Membrane</keyword>
<evidence type="ECO:0000256" key="1">
    <source>
        <dbReference type="SAM" id="Phobius"/>
    </source>
</evidence>
<evidence type="ECO:0000313" key="2">
    <source>
        <dbReference type="EMBL" id="GKU25132.1"/>
    </source>
</evidence>
<keyword evidence="3" id="KW-1185">Reference proteome</keyword>
<protein>
    <submittedName>
        <fullName evidence="2">Uncharacterized protein</fullName>
    </submittedName>
</protein>
<keyword evidence="1" id="KW-1133">Transmembrane helix</keyword>
<keyword evidence="1" id="KW-0812">Transmembrane</keyword>
<reference evidence="2" key="1">
    <citation type="journal article" date="2023" name="Int. J. Syst. Evol. Microbiol.">
        <title>&lt;i&gt;Clostridium folliculivorans&lt;/i&gt; sp. nov., isolated from soil samples of an organic paddy in Japan.</title>
        <authorList>
            <person name="Tazawa J."/>
            <person name="Kobayashi H."/>
            <person name="Tanizawa Y."/>
            <person name="Uchino A."/>
            <person name="Tanaka F."/>
            <person name="Urashima Y."/>
            <person name="Miura S."/>
            <person name="Sakamoto M."/>
            <person name="Ohkuma M."/>
            <person name="Tohno M."/>
        </authorList>
    </citation>
    <scope>NUCLEOTIDE SEQUENCE</scope>
    <source>
        <strain evidence="2">D1-1</strain>
    </source>
</reference>
<sequence length="105" mass="11812">MVKFICPVCKNKLVDKGLRNEYECTNCKSKLVISKFFKGLLIGIPIFAVAIFSIIGAIITQHVFHDKENLIKYIISPLIEGLLAGCVSFLLIKIYPNKLTQVKEL</sequence>
<dbReference type="Proteomes" id="UP001057868">
    <property type="component" value="Unassembled WGS sequence"/>
</dbReference>
<dbReference type="AlphaFoldDB" id="A0A9W5Y250"/>
<dbReference type="EMBL" id="BQXY01000002">
    <property type="protein sequence ID" value="GKU25132.1"/>
    <property type="molecule type" value="Genomic_DNA"/>
</dbReference>
<organism evidence="2 3">
    <name type="scientific">Clostridium folliculivorans</name>
    <dbReference type="NCBI Taxonomy" id="2886038"/>
    <lineage>
        <taxon>Bacteria</taxon>
        <taxon>Bacillati</taxon>
        <taxon>Bacillota</taxon>
        <taxon>Clostridia</taxon>
        <taxon>Eubacteriales</taxon>
        <taxon>Clostridiaceae</taxon>
        <taxon>Clostridium</taxon>
    </lineage>
</organism>
<accession>A0A9W5Y250</accession>
<dbReference type="RefSeq" id="WP_261852096.1">
    <property type="nucleotide sequence ID" value="NZ_BQXY01000002.1"/>
</dbReference>
<gene>
    <name evidence="2" type="ORF">CFOLD11_19580</name>
</gene>
<proteinExistence type="predicted"/>
<name>A0A9W5Y250_9CLOT</name>
<feature type="transmembrane region" description="Helical" evidence="1">
    <location>
        <begin position="40"/>
        <end position="64"/>
    </location>
</feature>